<evidence type="ECO:0000313" key="3">
    <source>
        <dbReference type="Proteomes" id="UP001151760"/>
    </source>
</evidence>
<sequence>MIQKGSKARKIYIELGSTLVAQGFRREEGIDFEELFAPMDVKTAFLNGKLKEEVYVSQPEGFVDQDNLSHVYKLKKALYGAVDPTLFTRQAGNDLLLISQSPRVIFINQSKYAYEIVKKYGLHSIDSVDTTIIENKKLDEDLQGKQVDATLYRGMIGSLMYFTASRPDLNYDVCLYDRYQAKPTGKHLQAVKRIFRYLNGTINMGLWYSKDTDISLIAYADADHVGYYGFQFNKILLHCDNKSAITLCCNNVQHSRAKYIDIHYHFIKDHVENGIVELYFVQTEYQLADIFTKPLPRERFNFLIEKLGMRSMSPETLNRLAEEMDE</sequence>
<evidence type="ECO:0000259" key="1">
    <source>
        <dbReference type="Pfam" id="PF07727"/>
    </source>
</evidence>
<dbReference type="CDD" id="cd09272">
    <property type="entry name" value="RNase_HI_RT_Ty1"/>
    <property type="match status" value="1"/>
</dbReference>
<organism evidence="2 3">
    <name type="scientific">Tanacetum coccineum</name>
    <dbReference type="NCBI Taxonomy" id="301880"/>
    <lineage>
        <taxon>Eukaryota</taxon>
        <taxon>Viridiplantae</taxon>
        <taxon>Streptophyta</taxon>
        <taxon>Embryophyta</taxon>
        <taxon>Tracheophyta</taxon>
        <taxon>Spermatophyta</taxon>
        <taxon>Magnoliopsida</taxon>
        <taxon>eudicotyledons</taxon>
        <taxon>Gunneridae</taxon>
        <taxon>Pentapetalae</taxon>
        <taxon>asterids</taxon>
        <taxon>campanulids</taxon>
        <taxon>Asterales</taxon>
        <taxon>Asteraceae</taxon>
        <taxon>Asteroideae</taxon>
        <taxon>Anthemideae</taxon>
        <taxon>Anthemidinae</taxon>
        <taxon>Tanacetum</taxon>
    </lineage>
</organism>
<name>A0ABQ5CSB8_9ASTR</name>
<comment type="caution">
    <text evidence="2">The sequence shown here is derived from an EMBL/GenBank/DDBJ whole genome shotgun (WGS) entry which is preliminary data.</text>
</comment>
<dbReference type="InterPro" id="IPR043502">
    <property type="entry name" value="DNA/RNA_pol_sf"/>
</dbReference>
<feature type="domain" description="Reverse transcriptase Ty1/copia-type" evidence="1">
    <location>
        <begin position="39"/>
        <end position="81"/>
    </location>
</feature>
<gene>
    <name evidence="2" type="ORF">Tco_0909904</name>
</gene>
<reference evidence="2" key="1">
    <citation type="journal article" date="2022" name="Int. J. Mol. Sci.">
        <title>Draft Genome of Tanacetum Coccineum: Genomic Comparison of Closely Related Tanacetum-Family Plants.</title>
        <authorList>
            <person name="Yamashiro T."/>
            <person name="Shiraishi A."/>
            <person name="Nakayama K."/>
            <person name="Satake H."/>
        </authorList>
    </citation>
    <scope>NUCLEOTIDE SEQUENCE</scope>
</reference>
<dbReference type="Proteomes" id="UP001151760">
    <property type="component" value="Unassembled WGS sequence"/>
</dbReference>
<dbReference type="SUPFAM" id="SSF56672">
    <property type="entry name" value="DNA/RNA polymerases"/>
    <property type="match status" value="1"/>
</dbReference>
<dbReference type="EMBL" id="BQNB010014559">
    <property type="protein sequence ID" value="GJT29629.1"/>
    <property type="molecule type" value="Genomic_DNA"/>
</dbReference>
<accession>A0ABQ5CSB8</accession>
<dbReference type="PANTHER" id="PTHR11439:SF495">
    <property type="entry name" value="REVERSE TRANSCRIPTASE, RNA-DEPENDENT DNA POLYMERASE-RELATED"/>
    <property type="match status" value="1"/>
</dbReference>
<evidence type="ECO:0000313" key="2">
    <source>
        <dbReference type="EMBL" id="GJT29629.1"/>
    </source>
</evidence>
<reference evidence="2" key="2">
    <citation type="submission" date="2022-01" db="EMBL/GenBank/DDBJ databases">
        <authorList>
            <person name="Yamashiro T."/>
            <person name="Shiraishi A."/>
            <person name="Satake H."/>
            <person name="Nakayama K."/>
        </authorList>
    </citation>
    <scope>NUCLEOTIDE SEQUENCE</scope>
</reference>
<dbReference type="InterPro" id="IPR013103">
    <property type="entry name" value="RVT_2"/>
</dbReference>
<protein>
    <submittedName>
        <fullName evidence="2">Retrovirus-related pol polyprotein from transposon TNT 1-94</fullName>
    </submittedName>
</protein>
<dbReference type="PANTHER" id="PTHR11439">
    <property type="entry name" value="GAG-POL-RELATED RETROTRANSPOSON"/>
    <property type="match status" value="1"/>
</dbReference>
<dbReference type="Pfam" id="PF07727">
    <property type="entry name" value="RVT_2"/>
    <property type="match status" value="1"/>
</dbReference>
<proteinExistence type="predicted"/>
<keyword evidence="3" id="KW-1185">Reference proteome</keyword>